<dbReference type="Proteomes" id="UP000789759">
    <property type="component" value="Unassembled WGS sequence"/>
</dbReference>
<evidence type="ECO:0000313" key="2">
    <source>
        <dbReference type="Proteomes" id="UP000789759"/>
    </source>
</evidence>
<reference evidence="1" key="1">
    <citation type="submission" date="2021-06" db="EMBL/GenBank/DDBJ databases">
        <authorList>
            <person name="Kallberg Y."/>
            <person name="Tangrot J."/>
            <person name="Rosling A."/>
        </authorList>
    </citation>
    <scope>NUCLEOTIDE SEQUENCE</scope>
    <source>
        <strain evidence="1">FL966</strain>
    </source>
</reference>
<feature type="non-terminal residue" evidence="1">
    <location>
        <position position="1"/>
    </location>
</feature>
<dbReference type="PANTHER" id="PTHR35385">
    <property type="entry name" value="PROTEIN B, PUTATIVE-RELATED-RELATED"/>
    <property type="match status" value="1"/>
</dbReference>
<dbReference type="AlphaFoldDB" id="A0A9N9JQ54"/>
<feature type="non-terminal residue" evidence="1">
    <location>
        <position position="389"/>
    </location>
</feature>
<comment type="caution">
    <text evidence="1">The sequence shown here is derived from an EMBL/GenBank/DDBJ whole genome shotgun (WGS) entry which is preliminary data.</text>
</comment>
<protein>
    <submittedName>
        <fullName evidence="1">7646_t:CDS:1</fullName>
    </submittedName>
</protein>
<dbReference type="PANTHER" id="PTHR35385:SF2">
    <property type="entry name" value="PROTEIN B, PUTATIVE-RELATED"/>
    <property type="match status" value="1"/>
</dbReference>
<gene>
    <name evidence="1" type="ORF">CPELLU_LOCUS16986</name>
</gene>
<dbReference type="OrthoDB" id="2410897at2759"/>
<keyword evidence="2" id="KW-1185">Reference proteome</keyword>
<proteinExistence type="predicted"/>
<organism evidence="1 2">
    <name type="scientific">Cetraspora pellucida</name>
    <dbReference type="NCBI Taxonomy" id="1433469"/>
    <lineage>
        <taxon>Eukaryota</taxon>
        <taxon>Fungi</taxon>
        <taxon>Fungi incertae sedis</taxon>
        <taxon>Mucoromycota</taxon>
        <taxon>Glomeromycotina</taxon>
        <taxon>Glomeromycetes</taxon>
        <taxon>Diversisporales</taxon>
        <taxon>Gigasporaceae</taxon>
        <taxon>Cetraspora</taxon>
    </lineage>
</organism>
<name>A0A9N9JQ54_9GLOM</name>
<accession>A0A9N9JQ54</accession>
<dbReference type="EMBL" id="CAJVQA010027033">
    <property type="protein sequence ID" value="CAG8790730.1"/>
    <property type="molecule type" value="Genomic_DNA"/>
</dbReference>
<evidence type="ECO:0000313" key="1">
    <source>
        <dbReference type="EMBL" id="CAG8790730.1"/>
    </source>
</evidence>
<sequence length="389" mass="44795">SILNDIFYLKTLNIKTIQTIEPIIKNALPSNYKYFIESFEQILLHEFLGAYENSFITEFYISITNIEDSKVWLQQFIDLHKVTMRETQGRTIKGICYILSKQFYCIHSHIVKSKQGTKLKIQLQKNTSCYLCVVSLNFHHNHPLKSSHVMSFHSVSDETKSVLFELFDAGHNPTDRAIIPHRNDVYYLYQKHHELCIGNQNSESMFAQLEEEMQPYVVSEKDKPGQLFVLVIVMNLMKHCYTLKEAGELVYMNMTAGLDILNTPLLILSTSTPVGGLPLAVIITSDKTADTFSKALDVLKLIIQPIEFGEHESLSGPQVIIMDDLMWRWFWDGKHNIHKNDCAILIELIKQIVFSKTKVALNQELLIWDNNTNNYAEAGISFEGYYLQS</sequence>